<dbReference type="InterPro" id="IPR036388">
    <property type="entry name" value="WH-like_DNA-bd_sf"/>
</dbReference>
<dbReference type="InterPro" id="IPR012318">
    <property type="entry name" value="HTH_CRP"/>
</dbReference>
<dbReference type="InterPro" id="IPR036390">
    <property type="entry name" value="WH_DNA-bd_sf"/>
</dbReference>
<comment type="caution">
    <text evidence="2">The sequence shown here is derived from an EMBL/GenBank/DDBJ whole genome shotgun (WGS) entry which is preliminary data.</text>
</comment>
<name>A0A5R9PBP4_9GAMM</name>
<feature type="domain" description="HTH crp-type" evidence="1">
    <location>
        <begin position="107"/>
        <end position="147"/>
    </location>
</feature>
<evidence type="ECO:0000313" key="3">
    <source>
        <dbReference type="Proteomes" id="UP000308508"/>
    </source>
</evidence>
<dbReference type="Gene3D" id="1.10.10.10">
    <property type="entry name" value="Winged helix-like DNA-binding domain superfamily/Winged helix DNA-binding domain"/>
    <property type="match status" value="1"/>
</dbReference>
<keyword evidence="3" id="KW-1185">Reference proteome</keyword>
<dbReference type="RefSeq" id="WP_138349992.1">
    <property type="nucleotide sequence ID" value="NZ_SROY01000008.1"/>
</dbReference>
<gene>
    <name evidence="2" type="ORF">E5S66_13300</name>
</gene>
<organism evidence="2 3">
    <name type="scientific">Thermomonas fusca</name>
    <dbReference type="NCBI Taxonomy" id="215690"/>
    <lineage>
        <taxon>Bacteria</taxon>
        <taxon>Pseudomonadati</taxon>
        <taxon>Pseudomonadota</taxon>
        <taxon>Gammaproteobacteria</taxon>
        <taxon>Lysobacterales</taxon>
        <taxon>Lysobacteraceae</taxon>
        <taxon>Thermomonas</taxon>
    </lineage>
</organism>
<accession>A0A5R9PBP4</accession>
<dbReference type="InterPro" id="IPR011991">
    <property type="entry name" value="ArsR-like_HTH"/>
</dbReference>
<dbReference type="SUPFAM" id="SSF46785">
    <property type="entry name" value="Winged helix' DNA-binding domain"/>
    <property type="match status" value="1"/>
</dbReference>
<dbReference type="Proteomes" id="UP000308508">
    <property type="component" value="Unassembled WGS sequence"/>
</dbReference>
<sequence>MQPSTEVLERLVGQVLRAITQPRSEHGQVAIEQARAAAQEASTAIHSHGLGLHQPSFDLWVATTIVQVLNGTTQNLWLSDLRVVARAIPHGLETLQEIARLNALGDQPTQQELANWLGVDRGNFNRRIRKLANLGLIESNRRRQALVYALTALGEEVAQVRPVQRATLSDALRASASTFSEIIQRQRKPIAAHTWMSTADVDIAVTGRAFEFPVSQVKPSVCFEGCLVKFETELQGTPA</sequence>
<protein>
    <recommendedName>
        <fullName evidence="1">HTH crp-type domain-containing protein</fullName>
    </recommendedName>
</protein>
<dbReference type="AlphaFoldDB" id="A0A5R9PBP4"/>
<dbReference type="CDD" id="cd00090">
    <property type="entry name" value="HTH_ARSR"/>
    <property type="match status" value="1"/>
</dbReference>
<proteinExistence type="predicted"/>
<evidence type="ECO:0000259" key="1">
    <source>
        <dbReference type="Pfam" id="PF13545"/>
    </source>
</evidence>
<dbReference type="Pfam" id="PF13545">
    <property type="entry name" value="HTH_Crp_2"/>
    <property type="match status" value="1"/>
</dbReference>
<dbReference type="GO" id="GO:0006355">
    <property type="term" value="P:regulation of DNA-templated transcription"/>
    <property type="evidence" value="ECO:0007669"/>
    <property type="project" value="InterPro"/>
</dbReference>
<reference evidence="2 3" key="1">
    <citation type="submission" date="2019-04" db="EMBL/GenBank/DDBJ databases">
        <authorList>
            <person name="Grouzdev D.S."/>
            <person name="Nazina T.N."/>
        </authorList>
    </citation>
    <scope>NUCLEOTIDE SEQUENCE [LARGE SCALE GENOMIC DNA]</scope>
    <source>
        <strain evidence="2 3">SHC 3-19</strain>
    </source>
</reference>
<dbReference type="GO" id="GO:0003677">
    <property type="term" value="F:DNA binding"/>
    <property type="evidence" value="ECO:0007669"/>
    <property type="project" value="InterPro"/>
</dbReference>
<dbReference type="EMBL" id="SROY01000008">
    <property type="protein sequence ID" value="TLX20772.1"/>
    <property type="molecule type" value="Genomic_DNA"/>
</dbReference>
<evidence type="ECO:0000313" key="2">
    <source>
        <dbReference type="EMBL" id="TLX20772.1"/>
    </source>
</evidence>